<keyword evidence="2" id="KW-1185">Reference proteome</keyword>
<evidence type="ECO:0000313" key="1">
    <source>
        <dbReference type="EMBL" id="RMC05415.1"/>
    </source>
</evidence>
<reference evidence="1 2" key="1">
    <citation type="submission" date="2018-07" db="EMBL/GenBank/DDBJ databases">
        <title>A high quality draft genome assembly of the barn swallow (H. rustica rustica).</title>
        <authorList>
            <person name="Formenti G."/>
            <person name="Chiara M."/>
            <person name="Poveda L."/>
            <person name="Francoijs K.-J."/>
            <person name="Bonisoli-Alquati A."/>
            <person name="Canova L."/>
            <person name="Gianfranceschi L."/>
            <person name="Horner D.S."/>
            <person name="Saino N."/>
        </authorList>
    </citation>
    <scope>NUCLEOTIDE SEQUENCE [LARGE SCALE GENOMIC DNA]</scope>
    <source>
        <strain evidence="1">Chelidonia</strain>
        <tissue evidence="1">Blood</tissue>
    </source>
</reference>
<dbReference type="Proteomes" id="UP000269221">
    <property type="component" value="Unassembled WGS sequence"/>
</dbReference>
<proteinExistence type="predicted"/>
<gene>
    <name evidence="1" type="ORF">DUI87_18606</name>
</gene>
<name>A0A3M0JXA4_HIRRU</name>
<dbReference type="OrthoDB" id="9219188at2759"/>
<sequence>MIGEFTVCLWQEEITHVGNGVLKNSYLFNAETSAAMLDLLVEKGVSNPKQVPAMVKYIHRWLTANESAEHRLDKPLVKLTKEHPSDVLITLLRWAPSCDRLEREKQLSISSLSPENEGRVYCTSIEVKIVLVYNCQYSREGLTSGSC</sequence>
<dbReference type="AlphaFoldDB" id="A0A3M0JXA4"/>
<protein>
    <submittedName>
        <fullName evidence="1">Uncharacterized protein</fullName>
    </submittedName>
</protein>
<comment type="caution">
    <text evidence="1">The sequence shown here is derived from an EMBL/GenBank/DDBJ whole genome shotgun (WGS) entry which is preliminary data.</text>
</comment>
<dbReference type="EMBL" id="QRBI01000123">
    <property type="protein sequence ID" value="RMC05415.1"/>
    <property type="molecule type" value="Genomic_DNA"/>
</dbReference>
<organism evidence="1 2">
    <name type="scientific">Hirundo rustica rustica</name>
    <dbReference type="NCBI Taxonomy" id="333673"/>
    <lineage>
        <taxon>Eukaryota</taxon>
        <taxon>Metazoa</taxon>
        <taxon>Chordata</taxon>
        <taxon>Craniata</taxon>
        <taxon>Vertebrata</taxon>
        <taxon>Euteleostomi</taxon>
        <taxon>Archelosauria</taxon>
        <taxon>Archosauria</taxon>
        <taxon>Dinosauria</taxon>
        <taxon>Saurischia</taxon>
        <taxon>Theropoda</taxon>
        <taxon>Coelurosauria</taxon>
        <taxon>Aves</taxon>
        <taxon>Neognathae</taxon>
        <taxon>Neoaves</taxon>
        <taxon>Telluraves</taxon>
        <taxon>Australaves</taxon>
        <taxon>Passeriformes</taxon>
        <taxon>Sylvioidea</taxon>
        <taxon>Hirundinidae</taxon>
        <taxon>Hirundo</taxon>
    </lineage>
</organism>
<evidence type="ECO:0000313" key="2">
    <source>
        <dbReference type="Proteomes" id="UP000269221"/>
    </source>
</evidence>
<accession>A0A3M0JXA4</accession>